<dbReference type="Proteomes" id="UP000551616">
    <property type="component" value="Unassembled WGS sequence"/>
</dbReference>
<dbReference type="RefSeq" id="WP_207398877.1">
    <property type="nucleotide sequence ID" value="NZ_JABRWO010000015.1"/>
</dbReference>
<protein>
    <recommendedName>
        <fullName evidence="2">3-keto-alpha-glucoside-1,2-lyase/3-keto-2-hydroxy-glucal hydratase domain-containing protein</fullName>
    </recommendedName>
</protein>
<evidence type="ECO:0000259" key="2">
    <source>
        <dbReference type="Pfam" id="PF06439"/>
    </source>
</evidence>
<dbReference type="GO" id="GO:0016787">
    <property type="term" value="F:hydrolase activity"/>
    <property type="evidence" value="ECO:0007669"/>
    <property type="project" value="InterPro"/>
</dbReference>
<feature type="signal peptide" evidence="1">
    <location>
        <begin position="1"/>
        <end position="23"/>
    </location>
</feature>
<evidence type="ECO:0000313" key="3">
    <source>
        <dbReference type="EMBL" id="MBA2117501.1"/>
    </source>
</evidence>
<dbReference type="Pfam" id="PF06439">
    <property type="entry name" value="3keto-disac_hyd"/>
    <property type="match status" value="1"/>
</dbReference>
<dbReference type="AlphaFoldDB" id="A0A7V9A9U1"/>
<sequence>MSLHRSFSLSLLLVLTCVVAIQAEDKQATESKGEWIQLFNGKDLTGWIPKVRYHEAGENPGNTFRVEDGLLTVSYDDGYEDGFNETFGHLFYEKPFSNYRLRIEYRFVGDQCKDGPGWAFRNSGVMIHGESPQDMTKDQNFPASIEVQLLGGKEAGNRTTANLCTPGTHVEMDGKLFKPHCVSSRSETYRGDRWVTCEIEVHGSGTIKHIMDGDVVLEYEKSQLDPGNGAISEPDHTKMLIEKNGGDAMLSGGTISLQSESHPVQFRKVEIMLLDE</sequence>
<dbReference type="Gene3D" id="2.60.120.560">
    <property type="entry name" value="Exo-inulinase, domain 1"/>
    <property type="match status" value="1"/>
</dbReference>
<evidence type="ECO:0000256" key="1">
    <source>
        <dbReference type="SAM" id="SignalP"/>
    </source>
</evidence>
<gene>
    <name evidence="3" type="ORF">HOV93_47000</name>
</gene>
<comment type="caution">
    <text evidence="3">The sequence shown here is derived from an EMBL/GenBank/DDBJ whole genome shotgun (WGS) entry which is preliminary data.</text>
</comment>
<proteinExistence type="predicted"/>
<dbReference type="EMBL" id="JABRWO010000015">
    <property type="protein sequence ID" value="MBA2117501.1"/>
    <property type="molecule type" value="Genomic_DNA"/>
</dbReference>
<keyword evidence="4" id="KW-1185">Reference proteome</keyword>
<feature type="domain" description="3-keto-alpha-glucoside-1,2-lyase/3-keto-2-hydroxy-glucal hydratase" evidence="2">
    <location>
        <begin position="34"/>
        <end position="271"/>
    </location>
</feature>
<feature type="chain" id="PRO_5030534538" description="3-keto-alpha-glucoside-1,2-lyase/3-keto-2-hydroxy-glucal hydratase domain-containing protein" evidence="1">
    <location>
        <begin position="24"/>
        <end position="276"/>
    </location>
</feature>
<keyword evidence="1" id="KW-0732">Signal</keyword>
<organism evidence="3 4">
    <name type="scientific">Bremerella alba</name>
    <dbReference type="NCBI Taxonomy" id="980252"/>
    <lineage>
        <taxon>Bacteria</taxon>
        <taxon>Pseudomonadati</taxon>
        <taxon>Planctomycetota</taxon>
        <taxon>Planctomycetia</taxon>
        <taxon>Pirellulales</taxon>
        <taxon>Pirellulaceae</taxon>
        <taxon>Bremerella</taxon>
    </lineage>
</organism>
<accession>A0A7V9A9U1</accession>
<dbReference type="InterPro" id="IPR010496">
    <property type="entry name" value="AL/BT2_dom"/>
</dbReference>
<name>A0A7V9A9U1_9BACT</name>
<reference evidence="3 4" key="1">
    <citation type="submission" date="2020-05" db="EMBL/GenBank/DDBJ databases">
        <title>Bremerella alba sp. nov., a novel planctomycete isolated from the surface of the macroalga Fucus spiralis.</title>
        <authorList>
            <person name="Godinho O."/>
            <person name="Botelho R."/>
            <person name="Albuquerque L."/>
            <person name="Wiegand S."/>
            <person name="Da Costa M.S."/>
            <person name="Lobo-Da-Cunha A."/>
            <person name="Jogler C."/>
            <person name="Lage O.M."/>
        </authorList>
    </citation>
    <scope>NUCLEOTIDE SEQUENCE [LARGE SCALE GENOMIC DNA]</scope>
    <source>
        <strain evidence="3 4">FF15</strain>
    </source>
</reference>
<evidence type="ECO:0000313" key="4">
    <source>
        <dbReference type="Proteomes" id="UP000551616"/>
    </source>
</evidence>